<sequence length="160" mass="17847">MQTLDQDELSIHIDAPPEAVYDLVADVTRTPEYSPEVSEAKWVGGAQGPVAGARFRATNTSGKFSWHNTPIVTAAERGREFSFARTEPFCGTVQWRYRFEPEAGGTRVTESYLVIRPITRVGWIIVSGFGADKDRRRTMHKDIMTSLERLRAIAEGQSSA</sequence>
<dbReference type="EMBL" id="BRVS01000008">
    <property type="protein sequence ID" value="GLB67752.1"/>
    <property type="molecule type" value="Genomic_DNA"/>
</dbReference>
<dbReference type="InterPro" id="IPR023393">
    <property type="entry name" value="START-like_dom_sf"/>
</dbReference>
<evidence type="ECO:0000313" key="1">
    <source>
        <dbReference type="EMBL" id="GLB67752.1"/>
    </source>
</evidence>
<gene>
    <name evidence="1" type="ORF">AHIS1636_21920</name>
</gene>
<dbReference type="RefSeq" id="WP_264795848.1">
    <property type="nucleotide sequence ID" value="NZ_BRVS01000008.1"/>
</dbReference>
<evidence type="ECO:0000313" key="2">
    <source>
        <dbReference type="Proteomes" id="UP001209654"/>
    </source>
</evidence>
<organism evidence="1 2">
    <name type="scientific">Arthrobacter mangrovi</name>
    <dbReference type="NCBI Taxonomy" id="2966350"/>
    <lineage>
        <taxon>Bacteria</taxon>
        <taxon>Bacillati</taxon>
        <taxon>Actinomycetota</taxon>
        <taxon>Actinomycetes</taxon>
        <taxon>Micrococcales</taxon>
        <taxon>Micrococcaceae</taxon>
        <taxon>Arthrobacter</taxon>
    </lineage>
</organism>
<protein>
    <recommendedName>
        <fullName evidence="3">Polyketide cyclase</fullName>
    </recommendedName>
</protein>
<name>A0ABQ5MUT3_9MICC</name>
<dbReference type="SUPFAM" id="SSF55961">
    <property type="entry name" value="Bet v1-like"/>
    <property type="match status" value="1"/>
</dbReference>
<evidence type="ECO:0008006" key="3">
    <source>
        <dbReference type="Google" id="ProtNLM"/>
    </source>
</evidence>
<dbReference type="Proteomes" id="UP001209654">
    <property type="component" value="Unassembled WGS sequence"/>
</dbReference>
<comment type="caution">
    <text evidence="1">The sequence shown here is derived from an EMBL/GenBank/DDBJ whole genome shotgun (WGS) entry which is preliminary data.</text>
</comment>
<proteinExistence type="predicted"/>
<accession>A0ABQ5MUT3</accession>
<dbReference type="InterPro" id="IPR019587">
    <property type="entry name" value="Polyketide_cyclase/dehydratase"/>
</dbReference>
<dbReference type="CDD" id="cd07812">
    <property type="entry name" value="SRPBCC"/>
    <property type="match status" value="1"/>
</dbReference>
<dbReference type="Pfam" id="PF10604">
    <property type="entry name" value="Polyketide_cyc2"/>
    <property type="match status" value="1"/>
</dbReference>
<dbReference type="Gene3D" id="3.30.530.20">
    <property type="match status" value="1"/>
</dbReference>
<keyword evidence="2" id="KW-1185">Reference proteome</keyword>
<reference evidence="1 2" key="1">
    <citation type="journal article" date="2023" name="Int. J. Syst. Evol. Microbiol.">
        <title>Arthrobacter mangrovi sp. nov., an actinobacterium isolated from the rhizosphere of a mangrove.</title>
        <authorList>
            <person name="Hamada M."/>
            <person name="Saitou S."/>
            <person name="Enomoto N."/>
            <person name="Nanri K."/>
            <person name="Hidaka K."/>
            <person name="Miura T."/>
            <person name="Tamura T."/>
        </authorList>
    </citation>
    <scope>NUCLEOTIDE SEQUENCE [LARGE SCALE GENOMIC DNA]</scope>
    <source>
        <strain evidence="1 2">NBRC 112813</strain>
    </source>
</reference>